<evidence type="ECO:0000313" key="3">
    <source>
        <dbReference type="Proteomes" id="UP001590951"/>
    </source>
</evidence>
<feature type="region of interest" description="Disordered" evidence="1">
    <location>
        <begin position="1"/>
        <end position="97"/>
    </location>
</feature>
<sequence>MRFVAAGSGATYSGHSSERGALRRDGHAGRSTFVKSATSVRIYLRRRPSSSRPGLAGAASGRPRAGPPPQERVARARPERRRVSSADDLGRADREPVCCKPGVKAAAARRFGDHGDGAAQRRARKVPGGGVAGAPGVDVADAWRSRAGAVAAELVPRVTAGGRLRSRAGKGQWGAAAGPADRLGPSGTIAAARHRSRQASGGGGRRRQRATPRAAGRLGTAA</sequence>
<keyword evidence="3" id="KW-1185">Reference proteome</keyword>
<accession>A0ABR4AJB9</accession>
<protein>
    <submittedName>
        <fullName evidence="2">Uncharacterized protein</fullName>
    </submittedName>
</protein>
<feature type="compositionally biased region" description="Low complexity" evidence="1">
    <location>
        <begin position="50"/>
        <end position="64"/>
    </location>
</feature>
<gene>
    <name evidence="2" type="ORF">ABVK25_012010</name>
</gene>
<evidence type="ECO:0000256" key="1">
    <source>
        <dbReference type="SAM" id="MobiDB-lite"/>
    </source>
</evidence>
<feature type="region of interest" description="Disordered" evidence="1">
    <location>
        <begin position="109"/>
        <end position="134"/>
    </location>
</feature>
<organism evidence="2 3">
    <name type="scientific">Lepraria finkii</name>
    <dbReference type="NCBI Taxonomy" id="1340010"/>
    <lineage>
        <taxon>Eukaryota</taxon>
        <taxon>Fungi</taxon>
        <taxon>Dikarya</taxon>
        <taxon>Ascomycota</taxon>
        <taxon>Pezizomycotina</taxon>
        <taxon>Lecanoromycetes</taxon>
        <taxon>OSLEUM clade</taxon>
        <taxon>Lecanoromycetidae</taxon>
        <taxon>Lecanorales</taxon>
        <taxon>Lecanorineae</taxon>
        <taxon>Stereocaulaceae</taxon>
        <taxon>Lepraria</taxon>
    </lineage>
</organism>
<comment type="caution">
    <text evidence="2">The sequence shown here is derived from an EMBL/GenBank/DDBJ whole genome shotgun (WGS) entry which is preliminary data.</text>
</comment>
<feature type="region of interest" description="Disordered" evidence="1">
    <location>
        <begin position="166"/>
        <end position="222"/>
    </location>
</feature>
<reference evidence="2 3" key="1">
    <citation type="submission" date="2024-09" db="EMBL/GenBank/DDBJ databases">
        <title>Rethinking Asexuality: The Enigmatic Case of Functional Sexual Genes in Lepraria (Stereocaulaceae).</title>
        <authorList>
            <person name="Doellman M."/>
            <person name="Sun Y."/>
            <person name="Barcenas-Pena A."/>
            <person name="Lumbsch H.T."/>
            <person name="Grewe F."/>
        </authorList>
    </citation>
    <scope>NUCLEOTIDE SEQUENCE [LARGE SCALE GENOMIC DNA]</scope>
    <source>
        <strain evidence="2 3">Grewe 0041</strain>
    </source>
</reference>
<dbReference type="EMBL" id="JBHFEH010000133">
    <property type="protein sequence ID" value="KAL2045860.1"/>
    <property type="molecule type" value="Genomic_DNA"/>
</dbReference>
<feature type="compositionally biased region" description="Low complexity" evidence="1">
    <location>
        <begin position="211"/>
        <end position="222"/>
    </location>
</feature>
<feature type="compositionally biased region" description="Basic and acidic residues" evidence="1">
    <location>
        <begin position="72"/>
        <end position="97"/>
    </location>
</feature>
<dbReference type="Proteomes" id="UP001590951">
    <property type="component" value="Unassembled WGS sequence"/>
</dbReference>
<evidence type="ECO:0000313" key="2">
    <source>
        <dbReference type="EMBL" id="KAL2045860.1"/>
    </source>
</evidence>
<proteinExistence type="predicted"/>
<name>A0ABR4AJB9_9LECA</name>
<feature type="compositionally biased region" description="Basic and acidic residues" evidence="1">
    <location>
        <begin position="16"/>
        <end position="28"/>
    </location>
</feature>